<keyword evidence="1" id="KW-0732">Signal</keyword>
<keyword evidence="3" id="KW-1185">Reference proteome</keyword>
<dbReference type="Proteomes" id="UP001178148">
    <property type="component" value="Unassembled WGS sequence"/>
</dbReference>
<sequence>MIFSYRCGKYSKSFLAFLFMLFCSVSWAGIEIIDEGKGFNVKGIDGVEDFSEPWRLIYSLSSSVICKDIRDKYYEGSLTQYQSKPNVVISKVVMAKVENIMENTTMFSIDTDQPIFFVYLESVGASDVWSPMSSLLIFKNNSKKNGCGEITIEIRNSDAEKTITELSVPWVTVKTNEGVLTFDKLERVGTMLYSNRDERRKMHGNNQDNKKAVKRGKPCKVVHYTCDACRGMVDPDAMFYGVEPSVCCCGNMEEIETKLFFSFKVLSMYTWEKT</sequence>
<accession>A0AA90SSX5</accession>
<gene>
    <name evidence="2" type="ORF">QS748_07430</name>
</gene>
<evidence type="ECO:0000256" key="1">
    <source>
        <dbReference type="SAM" id="SignalP"/>
    </source>
</evidence>
<organism evidence="2 3">
    <name type="scientific">Candidatus Endonucleibacter bathymodioli</name>
    <dbReference type="NCBI Taxonomy" id="539814"/>
    <lineage>
        <taxon>Bacteria</taxon>
        <taxon>Pseudomonadati</taxon>
        <taxon>Pseudomonadota</taxon>
        <taxon>Gammaproteobacteria</taxon>
        <taxon>Oceanospirillales</taxon>
        <taxon>Endozoicomonadaceae</taxon>
        <taxon>Candidatus Endonucleibacter</taxon>
    </lineage>
</organism>
<evidence type="ECO:0000313" key="3">
    <source>
        <dbReference type="Proteomes" id="UP001178148"/>
    </source>
</evidence>
<protein>
    <submittedName>
        <fullName evidence="2">Uncharacterized protein</fullName>
    </submittedName>
</protein>
<comment type="caution">
    <text evidence="2">The sequence shown here is derived from an EMBL/GenBank/DDBJ whole genome shotgun (WGS) entry which is preliminary data.</text>
</comment>
<feature type="signal peptide" evidence="1">
    <location>
        <begin position="1"/>
        <end position="28"/>
    </location>
</feature>
<evidence type="ECO:0000313" key="2">
    <source>
        <dbReference type="EMBL" id="MDP0589020.1"/>
    </source>
</evidence>
<dbReference type="AlphaFoldDB" id="A0AA90SSX5"/>
<feature type="chain" id="PRO_5041658789" evidence="1">
    <location>
        <begin position="29"/>
        <end position="274"/>
    </location>
</feature>
<reference evidence="2 3" key="1">
    <citation type="journal article" date="2023" name="bioRxiv">
        <title>An intranuclear bacterial parasite of deep-sea mussels expresses apoptosis inhibitors acquired from its host.</title>
        <authorList>
            <person name="Gonzalez Porras M.A."/>
            <person name="Assie A."/>
            <person name="Tietjen M."/>
            <person name="Violette M."/>
            <person name="Kleiner M."/>
            <person name="Gruber-Vodicka H."/>
            <person name="Dubilier N."/>
            <person name="Leisch N."/>
        </authorList>
    </citation>
    <scope>NUCLEOTIDE SEQUENCE [LARGE SCALE GENOMIC DNA]</scope>
    <source>
        <strain evidence="2">IAP13</strain>
    </source>
</reference>
<dbReference type="EMBL" id="JASXSV010000009">
    <property type="protein sequence ID" value="MDP0589020.1"/>
    <property type="molecule type" value="Genomic_DNA"/>
</dbReference>
<name>A0AA90SSX5_9GAMM</name>
<proteinExistence type="predicted"/>